<name>A0A314USX5_PRUYE</name>
<dbReference type="EMBL" id="PJQY01003062">
    <property type="protein sequence ID" value="PQM40521.1"/>
    <property type="molecule type" value="Genomic_DNA"/>
</dbReference>
<evidence type="ECO:0000313" key="1">
    <source>
        <dbReference type="EMBL" id="PQM40521.1"/>
    </source>
</evidence>
<comment type="caution">
    <text evidence="1">The sequence shown here is derived from an EMBL/GenBank/DDBJ whole genome shotgun (WGS) entry which is preliminary data.</text>
</comment>
<dbReference type="AlphaFoldDB" id="A0A314USX5"/>
<keyword evidence="2" id="KW-1185">Reference proteome</keyword>
<dbReference type="Proteomes" id="UP000250321">
    <property type="component" value="Unassembled WGS sequence"/>
</dbReference>
<organism evidence="1 2">
    <name type="scientific">Prunus yedoensis var. nudiflora</name>
    <dbReference type="NCBI Taxonomy" id="2094558"/>
    <lineage>
        <taxon>Eukaryota</taxon>
        <taxon>Viridiplantae</taxon>
        <taxon>Streptophyta</taxon>
        <taxon>Embryophyta</taxon>
        <taxon>Tracheophyta</taxon>
        <taxon>Spermatophyta</taxon>
        <taxon>Magnoliopsida</taxon>
        <taxon>eudicotyledons</taxon>
        <taxon>Gunneridae</taxon>
        <taxon>Pentapetalae</taxon>
        <taxon>rosids</taxon>
        <taxon>fabids</taxon>
        <taxon>Rosales</taxon>
        <taxon>Rosaceae</taxon>
        <taxon>Amygdaloideae</taxon>
        <taxon>Amygdaleae</taxon>
        <taxon>Prunus</taxon>
    </lineage>
</organism>
<evidence type="ECO:0000313" key="2">
    <source>
        <dbReference type="Proteomes" id="UP000250321"/>
    </source>
</evidence>
<proteinExistence type="predicted"/>
<protein>
    <submittedName>
        <fullName evidence="1">Uncharacterized protein</fullName>
    </submittedName>
</protein>
<gene>
    <name evidence="1" type="ORF">Pyn_23974</name>
</gene>
<reference evidence="1 2" key="1">
    <citation type="submission" date="2018-02" db="EMBL/GenBank/DDBJ databases">
        <title>Draft genome of wild Prunus yedoensis var. nudiflora.</title>
        <authorList>
            <person name="Baek S."/>
            <person name="Kim J.-H."/>
            <person name="Choi K."/>
            <person name="Kim G.-B."/>
            <person name="Cho A."/>
            <person name="Jang H."/>
            <person name="Shin C.-H."/>
            <person name="Yu H.-J."/>
            <person name="Mun J.-H."/>
        </authorList>
    </citation>
    <scope>NUCLEOTIDE SEQUENCE [LARGE SCALE GENOMIC DNA]</scope>
    <source>
        <strain evidence="2">cv. Jeju island</strain>
        <tissue evidence="1">Leaf</tissue>
    </source>
</reference>
<accession>A0A314USX5</accession>
<sequence>MFLGELHTENSFKLPNRVVDAASRLGGIGFMAQNHAGSFLACKLVVLNGVSNSMHAKHAGRAANGHLVKASGFPSGCSAS</sequence>